<dbReference type="OrthoDB" id="1650at2759"/>
<proteinExistence type="inferred from homology"/>
<reference evidence="7" key="1">
    <citation type="submission" date="2022-07" db="EMBL/GenBank/DDBJ databases">
        <title>Genome analysis of Parmales, a sister group of diatoms, reveals the evolutionary specialization of diatoms from phago-mixotrophs to photoautotrophs.</title>
        <authorList>
            <person name="Ban H."/>
            <person name="Sato S."/>
            <person name="Yoshikawa S."/>
            <person name="Kazumasa Y."/>
            <person name="Nakamura Y."/>
            <person name="Ichinomiya M."/>
            <person name="Saitoh K."/>
            <person name="Sato N."/>
            <person name="Blanc-Mathieu R."/>
            <person name="Endo H."/>
            <person name="Kuwata A."/>
            <person name="Ogata H."/>
        </authorList>
    </citation>
    <scope>NUCLEOTIDE SEQUENCE</scope>
</reference>
<dbReference type="GO" id="GO:0071034">
    <property type="term" value="P:CUT catabolic process"/>
    <property type="evidence" value="ECO:0007669"/>
    <property type="project" value="TreeGrafter"/>
</dbReference>
<evidence type="ECO:0000259" key="5">
    <source>
        <dbReference type="Pfam" id="PF15985"/>
    </source>
</evidence>
<dbReference type="PANTHER" id="PTHR21321:SF4">
    <property type="entry name" value="EXOSOME COMPLEX COMPONENT RRP4"/>
    <property type="match status" value="1"/>
</dbReference>
<accession>A0A9W6Z9X0</accession>
<dbReference type="PANTHER" id="PTHR21321">
    <property type="entry name" value="PNAS-3 RELATED"/>
    <property type="match status" value="1"/>
</dbReference>
<dbReference type="Pfam" id="PF21266">
    <property type="entry name" value="S1_RRP4"/>
    <property type="match status" value="1"/>
</dbReference>
<gene>
    <name evidence="7" type="ORF">TrRE_jg8451</name>
</gene>
<evidence type="ECO:0000313" key="7">
    <source>
        <dbReference type="EMBL" id="GMH46704.1"/>
    </source>
</evidence>
<sequence>MLVVPGQVLTTDSGFLRGHDGVQRVRNKEDTLNMRALFKEGDVVGGEVQQVNGDGTIQLHARSARYGKLSNGILCSVPPCLVKRHKSHNFTLPTKTPVDVLLGCNGNLWLQRHVELDKNKVEGVEDIERKKKLHAETAVTSEEREDLLRVKASVECLRKVFRFVGRETIMEVYERSKREGIRVEDMETPENVVIVTEGTRRG</sequence>
<comment type="similarity">
    <text evidence="2">Belongs to the RRP4 family.</text>
</comment>
<organism evidence="7 8">
    <name type="scientific">Triparma retinervis</name>
    <dbReference type="NCBI Taxonomy" id="2557542"/>
    <lineage>
        <taxon>Eukaryota</taxon>
        <taxon>Sar</taxon>
        <taxon>Stramenopiles</taxon>
        <taxon>Ochrophyta</taxon>
        <taxon>Bolidophyceae</taxon>
        <taxon>Parmales</taxon>
        <taxon>Triparmaceae</taxon>
        <taxon>Triparma</taxon>
    </lineage>
</organism>
<dbReference type="GO" id="GO:0000467">
    <property type="term" value="P:exonucleolytic trimming to generate mature 3'-end of 5.8S rRNA from tricistronic rRNA transcript (SSU-rRNA, 5.8S rRNA, LSU-rRNA)"/>
    <property type="evidence" value="ECO:0007669"/>
    <property type="project" value="TreeGrafter"/>
</dbReference>
<dbReference type="GO" id="GO:0003723">
    <property type="term" value="F:RNA binding"/>
    <property type="evidence" value="ECO:0007669"/>
    <property type="project" value="UniProtKB-KW"/>
</dbReference>
<comment type="subcellular location">
    <subcellularLocation>
        <location evidence="1">Nucleus</location>
    </subcellularLocation>
</comment>
<dbReference type="InterPro" id="IPR004088">
    <property type="entry name" value="KH_dom_type_1"/>
</dbReference>
<keyword evidence="3" id="KW-0271">Exosome</keyword>
<feature type="domain" description="K Homology" evidence="5">
    <location>
        <begin position="72"/>
        <end position="113"/>
    </location>
</feature>
<evidence type="ECO:0000256" key="4">
    <source>
        <dbReference type="ARBA" id="ARBA00022884"/>
    </source>
</evidence>
<dbReference type="GO" id="GO:0034475">
    <property type="term" value="P:U4 snRNA 3'-end processing"/>
    <property type="evidence" value="ECO:0007669"/>
    <property type="project" value="TreeGrafter"/>
</dbReference>
<evidence type="ECO:0000256" key="3">
    <source>
        <dbReference type="ARBA" id="ARBA00022835"/>
    </source>
</evidence>
<feature type="domain" description="RRP4 S1" evidence="6">
    <location>
        <begin position="20"/>
        <end position="50"/>
    </location>
</feature>
<dbReference type="InterPro" id="IPR026699">
    <property type="entry name" value="Exosome_RNA_bind1/RRP40/RRP4"/>
</dbReference>
<evidence type="ECO:0008006" key="9">
    <source>
        <dbReference type="Google" id="ProtNLM"/>
    </source>
</evidence>
<dbReference type="InterPro" id="IPR048565">
    <property type="entry name" value="S1_RRP4"/>
</dbReference>
<evidence type="ECO:0000256" key="1">
    <source>
        <dbReference type="ARBA" id="ARBA00004123"/>
    </source>
</evidence>
<dbReference type="SUPFAM" id="SSF50249">
    <property type="entry name" value="Nucleic acid-binding proteins"/>
    <property type="match status" value="1"/>
</dbReference>
<dbReference type="AlphaFoldDB" id="A0A9W6Z9X0"/>
<dbReference type="GO" id="GO:0071051">
    <property type="term" value="P:poly(A)-dependent snoRNA 3'-end processing"/>
    <property type="evidence" value="ECO:0007669"/>
    <property type="project" value="TreeGrafter"/>
</dbReference>
<evidence type="ECO:0000313" key="8">
    <source>
        <dbReference type="Proteomes" id="UP001165082"/>
    </source>
</evidence>
<protein>
    <recommendedName>
        <fullName evidence="9">Ribosomal RNA-processing protein 4</fullName>
    </recommendedName>
</protein>
<evidence type="ECO:0000259" key="6">
    <source>
        <dbReference type="Pfam" id="PF21266"/>
    </source>
</evidence>
<keyword evidence="8" id="KW-1185">Reference proteome</keyword>
<dbReference type="Pfam" id="PF15985">
    <property type="entry name" value="KH_6"/>
    <property type="match status" value="1"/>
</dbReference>
<dbReference type="Gene3D" id="2.40.50.140">
    <property type="entry name" value="Nucleic acid-binding proteins"/>
    <property type="match status" value="1"/>
</dbReference>
<name>A0A9W6Z9X0_9STRA</name>
<dbReference type="GO" id="GO:0071038">
    <property type="term" value="P:TRAMP-dependent tRNA surveillance pathway"/>
    <property type="evidence" value="ECO:0007669"/>
    <property type="project" value="TreeGrafter"/>
</dbReference>
<dbReference type="InterPro" id="IPR036612">
    <property type="entry name" value="KH_dom_type_1_sf"/>
</dbReference>
<dbReference type="GO" id="GO:0071035">
    <property type="term" value="P:nuclear polyadenylation-dependent rRNA catabolic process"/>
    <property type="evidence" value="ECO:0007669"/>
    <property type="project" value="TreeGrafter"/>
</dbReference>
<dbReference type="GO" id="GO:0000176">
    <property type="term" value="C:nuclear exosome (RNase complex)"/>
    <property type="evidence" value="ECO:0007669"/>
    <property type="project" value="TreeGrafter"/>
</dbReference>
<dbReference type="InterPro" id="IPR012340">
    <property type="entry name" value="NA-bd_OB-fold"/>
</dbReference>
<keyword evidence="4" id="KW-0694">RNA-binding</keyword>
<dbReference type="Proteomes" id="UP001165082">
    <property type="component" value="Unassembled WGS sequence"/>
</dbReference>
<dbReference type="GO" id="GO:0000177">
    <property type="term" value="C:cytoplasmic exosome (RNase complex)"/>
    <property type="evidence" value="ECO:0007669"/>
    <property type="project" value="TreeGrafter"/>
</dbReference>
<evidence type="ECO:0000256" key="2">
    <source>
        <dbReference type="ARBA" id="ARBA00009155"/>
    </source>
</evidence>
<dbReference type="EMBL" id="BRXZ01004317">
    <property type="protein sequence ID" value="GMH46704.1"/>
    <property type="molecule type" value="Genomic_DNA"/>
</dbReference>
<comment type="caution">
    <text evidence="7">The sequence shown here is derived from an EMBL/GenBank/DDBJ whole genome shotgun (WGS) entry which is preliminary data.</text>
</comment>
<dbReference type="SUPFAM" id="SSF54791">
    <property type="entry name" value="Eukaryotic type KH-domain (KH-domain type I)"/>
    <property type="match status" value="1"/>
</dbReference>
<dbReference type="CDD" id="cd22525">
    <property type="entry name" value="KH-I_Rrp4_eukar"/>
    <property type="match status" value="1"/>
</dbReference>